<accession>A0ABU0LM74</accession>
<evidence type="ECO:0000259" key="1">
    <source>
        <dbReference type="Pfam" id="PF01968"/>
    </source>
</evidence>
<dbReference type="NCBIfam" id="TIGR03123">
    <property type="entry name" value="one_C_unchar_1"/>
    <property type="match status" value="1"/>
</dbReference>
<name>A0ABU0LM74_9HYPH</name>
<organism evidence="2 3">
    <name type="scientific">Ancylobacter amanitiformis</name>
    <dbReference type="NCBI Taxonomy" id="217069"/>
    <lineage>
        <taxon>Bacteria</taxon>
        <taxon>Pseudomonadati</taxon>
        <taxon>Pseudomonadota</taxon>
        <taxon>Alphaproteobacteria</taxon>
        <taxon>Hyphomicrobiales</taxon>
        <taxon>Xanthobacteraceae</taxon>
        <taxon>Ancylobacter</taxon>
    </lineage>
</organism>
<gene>
    <name evidence="2" type="ORF">QOZ99_000659</name>
</gene>
<reference evidence="2 3" key="1">
    <citation type="submission" date="2023-07" db="EMBL/GenBank/DDBJ databases">
        <title>Genomic Encyclopedia of Type Strains, Phase IV (KMG-IV): sequencing the most valuable type-strain genomes for metagenomic binning, comparative biology and taxonomic classification.</title>
        <authorList>
            <person name="Goeker M."/>
        </authorList>
    </citation>
    <scope>NUCLEOTIDE SEQUENCE [LARGE SCALE GENOMIC DNA]</scope>
    <source>
        <strain evidence="2 3">DSM 15561</strain>
    </source>
</reference>
<dbReference type="Gene3D" id="3.30.420.190">
    <property type="entry name" value="conserved archaeal protein q6m145"/>
    <property type="match status" value="1"/>
</dbReference>
<dbReference type="Proteomes" id="UP001235094">
    <property type="component" value="Unassembled WGS sequence"/>
</dbReference>
<proteinExistence type="predicted"/>
<evidence type="ECO:0000313" key="3">
    <source>
        <dbReference type="Proteomes" id="UP001235094"/>
    </source>
</evidence>
<dbReference type="RefSeq" id="WP_306888484.1">
    <property type="nucleotide sequence ID" value="NZ_JAUSVR010000002.1"/>
</dbReference>
<dbReference type="EMBL" id="JAUSVR010000002">
    <property type="protein sequence ID" value="MDQ0509778.1"/>
    <property type="molecule type" value="Genomic_DNA"/>
</dbReference>
<dbReference type="InterPro" id="IPR002821">
    <property type="entry name" value="Hydantoinase_A"/>
</dbReference>
<dbReference type="Pfam" id="PF01968">
    <property type="entry name" value="Hydantoinase_A"/>
    <property type="match status" value="1"/>
</dbReference>
<feature type="domain" description="Hydantoinase A/oxoprolinase" evidence="1">
    <location>
        <begin position="66"/>
        <end position="314"/>
    </location>
</feature>
<keyword evidence="3" id="KW-1185">Reference proteome</keyword>
<dbReference type="InterPro" id="IPR002756">
    <property type="entry name" value="MfnF"/>
</dbReference>
<comment type="caution">
    <text evidence="2">The sequence shown here is derived from an EMBL/GenBank/DDBJ whole genome shotgun (WGS) entry which is preliminary data.</text>
</comment>
<protein>
    <submittedName>
        <fullName evidence="2">H4MPT-linked C1 transfer pathway protein</fullName>
    </submittedName>
</protein>
<evidence type="ECO:0000313" key="2">
    <source>
        <dbReference type="EMBL" id="MDQ0509778.1"/>
    </source>
</evidence>
<dbReference type="Gene3D" id="3.30.420.40">
    <property type="match status" value="1"/>
</dbReference>
<sequence length="352" mass="36979">MTSETLRNVVRLGWDVGGAHVKLAAFGRDGRLKAVRIAPCPVWKGATHLREAIRTLRAEFPGDAASAVTMTAEVADLWPDRRAGVVGTAAILIEELGTAPLALFAGPEGFVPATEAAAHADTIGSANWYATAAVLAHLLPGGVLIDIGSTTSDIIPFSASRVAARGFSDAERLANNELIYAGVVRTPVMALADAAPWGGRWLPLMAEHYATTADVHRLTGELAEASDLHPSADGGPKSAEASARRLLRMVGQDFAPQVLPAARALARYFAEEQRHRLSRAFDCVASAGPEETDLIVGAGVGRFLAARLAERRNLAYLDLAQVLTDDENLAREAADCAPAVAVGLLAAALTED</sequence>